<organism evidence="1 2">
    <name type="scientific">Flavobacterium gyeonganense</name>
    <dbReference type="NCBI Taxonomy" id="1310418"/>
    <lineage>
        <taxon>Bacteria</taxon>
        <taxon>Pseudomonadati</taxon>
        <taxon>Bacteroidota</taxon>
        <taxon>Flavobacteriia</taxon>
        <taxon>Flavobacteriales</taxon>
        <taxon>Flavobacteriaceae</taxon>
        <taxon>Flavobacterium</taxon>
    </lineage>
</organism>
<keyword evidence="2" id="KW-1185">Reference proteome</keyword>
<evidence type="ECO:0000313" key="2">
    <source>
        <dbReference type="Proteomes" id="UP001589562"/>
    </source>
</evidence>
<comment type="caution">
    <text evidence="1">The sequence shown here is derived from an EMBL/GenBank/DDBJ whole genome shotgun (WGS) entry which is preliminary data.</text>
</comment>
<evidence type="ECO:0000313" key="1">
    <source>
        <dbReference type="EMBL" id="MFB9107636.1"/>
    </source>
</evidence>
<dbReference type="Gene3D" id="3.40.50.2000">
    <property type="entry name" value="Glycogen Phosphorylase B"/>
    <property type="match status" value="2"/>
</dbReference>
<dbReference type="RefSeq" id="WP_278009312.1">
    <property type="nucleotide sequence ID" value="NZ_CP121112.1"/>
</dbReference>
<dbReference type="PANTHER" id="PTHR12526:SF630">
    <property type="entry name" value="GLYCOSYLTRANSFERASE"/>
    <property type="match status" value="1"/>
</dbReference>
<accession>A0ABV5H859</accession>
<dbReference type="Pfam" id="PF13692">
    <property type="entry name" value="Glyco_trans_1_4"/>
    <property type="match status" value="1"/>
</dbReference>
<dbReference type="Proteomes" id="UP001589562">
    <property type="component" value="Unassembled WGS sequence"/>
</dbReference>
<dbReference type="PANTHER" id="PTHR12526">
    <property type="entry name" value="GLYCOSYLTRANSFERASE"/>
    <property type="match status" value="1"/>
</dbReference>
<gene>
    <name evidence="1" type="ORF">ACFFVK_03525</name>
</gene>
<name>A0ABV5H859_9FLAO</name>
<reference evidence="1 2" key="1">
    <citation type="submission" date="2024-09" db="EMBL/GenBank/DDBJ databases">
        <authorList>
            <person name="Sun Q."/>
            <person name="Mori K."/>
        </authorList>
    </citation>
    <scope>NUCLEOTIDE SEQUENCE [LARGE SCALE GENOMIC DNA]</scope>
    <source>
        <strain evidence="1 2">CECT 8365</strain>
    </source>
</reference>
<proteinExistence type="predicted"/>
<protein>
    <submittedName>
        <fullName evidence="1">Glycosyltransferase</fullName>
    </submittedName>
</protein>
<dbReference type="EMBL" id="JBHMFE010000008">
    <property type="protein sequence ID" value="MFB9107636.1"/>
    <property type="molecule type" value="Genomic_DNA"/>
</dbReference>
<sequence>MPEYDKDSGANRLNEIIKGFINLKFHVTLIVTHISPKDPYIIYYQKMGVNVYYNQYPENKFVEYLNKTNKNVSLIWFYGPDTFKECFFKFKNVFNNAKFIYDMVDIHHLRYQKALIIDKDKSHELNYKKYKEIETEFVKNADYIIPISETEKEYMKLFSDEEKLIEISNIHYSKINIDSIKHFSERKDILFIGSTHHPNVNAIEFLYNSIMPIVWEKLPEIKVNVVGNINELVKNIKDDRFVFHGYVSNVDAIFNSVKLMVAPLQIGAGVKGKIGQALEYHLPVVTTEIGAEGMFLIDNENALIANEANEFAEKVIKLYSDELVWKKLSTNSEKSLHPFSVEKLNHTILEHFN</sequence>
<dbReference type="SUPFAM" id="SSF53756">
    <property type="entry name" value="UDP-Glycosyltransferase/glycogen phosphorylase"/>
    <property type="match status" value="1"/>
</dbReference>